<keyword evidence="1" id="KW-1133">Transmembrane helix</keyword>
<keyword evidence="3" id="KW-1185">Reference proteome</keyword>
<protein>
    <submittedName>
        <fullName evidence="2">Uncharacterized protein</fullName>
    </submittedName>
</protein>
<name>A0ABR2RZD5_9ROSI</name>
<evidence type="ECO:0000313" key="2">
    <source>
        <dbReference type="EMBL" id="KAK9018340.1"/>
    </source>
</evidence>
<sequence>MVTRMAWHHGGWRGERRRRGFVTVAAEMGREARTKMGYQRYDLGFRLWSTAAWLGLGMVNGGGLTVVVGG</sequence>
<dbReference type="EMBL" id="JBBPBN010000019">
    <property type="protein sequence ID" value="KAK9018340.1"/>
    <property type="molecule type" value="Genomic_DNA"/>
</dbReference>
<feature type="transmembrane region" description="Helical" evidence="1">
    <location>
        <begin position="43"/>
        <end position="68"/>
    </location>
</feature>
<reference evidence="2 3" key="1">
    <citation type="journal article" date="2024" name="G3 (Bethesda)">
        <title>Genome assembly of Hibiscus sabdariffa L. provides insights into metabolisms of medicinal natural products.</title>
        <authorList>
            <person name="Kim T."/>
        </authorList>
    </citation>
    <scope>NUCLEOTIDE SEQUENCE [LARGE SCALE GENOMIC DNA]</scope>
    <source>
        <strain evidence="2">TK-2024</strain>
        <tissue evidence="2">Old leaves</tissue>
    </source>
</reference>
<dbReference type="Proteomes" id="UP001396334">
    <property type="component" value="Unassembled WGS sequence"/>
</dbReference>
<organism evidence="2 3">
    <name type="scientific">Hibiscus sabdariffa</name>
    <name type="common">roselle</name>
    <dbReference type="NCBI Taxonomy" id="183260"/>
    <lineage>
        <taxon>Eukaryota</taxon>
        <taxon>Viridiplantae</taxon>
        <taxon>Streptophyta</taxon>
        <taxon>Embryophyta</taxon>
        <taxon>Tracheophyta</taxon>
        <taxon>Spermatophyta</taxon>
        <taxon>Magnoliopsida</taxon>
        <taxon>eudicotyledons</taxon>
        <taxon>Gunneridae</taxon>
        <taxon>Pentapetalae</taxon>
        <taxon>rosids</taxon>
        <taxon>malvids</taxon>
        <taxon>Malvales</taxon>
        <taxon>Malvaceae</taxon>
        <taxon>Malvoideae</taxon>
        <taxon>Hibiscus</taxon>
    </lineage>
</organism>
<gene>
    <name evidence="2" type="ORF">V6N11_001316</name>
</gene>
<keyword evidence="1" id="KW-0812">Transmembrane</keyword>
<keyword evidence="1" id="KW-0472">Membrane</keyword>
<evidence type="ECO:0000256" key="1">
    <source>
        <dbReference type="SAM" id="Phobius"/>
    </source>
</evidence>
<comment type="caution">
    <text evidence="2">The sequence shown here is derived from an EMBL/GenBank/DDBJ whole genome shotgun (WGS) entry which is preliminary data.</text>
</comment>
<proteinExistence type="predicted"/>
<accession>A0ABR2RZD5</accession>
<evidence type="ECO:0000313" key="3">
    <source>
        <dbReference type="Proteomes" id="UP001396334"/>
    </source>
</evidence>